<feature type="region of interest" description="Disordered" evidence="2">
    <location>
        <begin position="437"/>
        <end position="477"/>
    </location>
</feature>
<feature type="region of interest" description="Disordered" evidence="2">
    <location>
        <begin position="728"/>
        <end position="764"/>
    </location>
</feature>
<keyword evidence="5" id="KW-1185">Reference proteome</keyword>
<feature type="compositionally biased region" description="Polar residues" evidence="2">
    <location>
        <begin position="289"/>
        <end position="308"/>
    </location>
</feature>
<feature type="region of interest" description="Disordered" evidence="2">
    <location>
        <begin position="1"/>
        <end position="31"/>
    </location>
</feature>
<feature type="compositionally biased region" description="Low complexity" evidence="2">
    <location>
        <begin position="741"/>
        <end position="757"/>
    </location>
</feature>
<dbReference type="PROSITE" id="PS50048">
    <property type="entry name" value="ZN2_CY6_FUNGAL_2"/>
    <property type="match status" value="1"/>
</dbReference>
<dbReference type="GO" id="GO:0003677">
    <property type="term" value="F:DNA binding"/>
    <property type="evidence" value="ECO:0007669"/>
    <property type="project" value="UniProtKB-KW"/>
</dbReference>
<protein>
    <recommendedName>
        <fullName evidence="3">Zn(2)-C6 fungal-type domain-containing protein</fullName>
    </recommendedName>
</protein>
<feature type="compositionally biased region" description="Basic and acidic residues" evidence="2">
    <location>
        <begin position="728"/>
        <end position="740"/>
    </location>
</feature>
<dbReference type="GO" id="GO:0000981">
    <property type="term" value="F:DNA-binding transcription factor activity, RNA polymerase II-specific"/>
    <property type="evidence" value="ECO:0007669"/>
    <property type="project" value="InterPro"/>
</dbReference>
<dbReference type="PANTHER" id="PTHR31668:SF30">
    <property type="entry name" value="ZN(II)2CYS6 TRANSCRIPTION FACTOR (EUROFUNG)"/>
    <property type="match status" value="1"/>
</dbReference>
<dbReference type="SUPFAM" id="SSF57701">
    <property type="entry name" value="Zn2/Cys6 DNA-binding domain"/>
    <property type="match status" value="1"/>
</dbReference>
<dbReference type="PROSITE" id="PS00463">
    <property type="entry name" value="ZN2_CY6_FUNGAL_1"/>
    <property type="match status" value="1"/>
</dbReference>
<feature type="compositionally biased region" description="Basic and acidic residues" evidence="2">
    <location>
        <begin position="69"/>
        <end position="84"/>
    </location>
</feature>
<feature type="compositionally biased region" description="Low complexity" evidence="2">
    <location>
        <begin position="104"/>
        <end position="116"/>
    </location>
</feature>
<sequence>MPAERNGEKSSQAKTKENKPPRKPTQPACDPCHVRRVRCSHEQPCDHCRRLGLNCTYHKASQARRSTGKRIEALRESDRSEKQGVEGGPSQDGPSYPPTHSARQLQQPPHPHYQQHGETLPSLGAMRSAAAPGTFDGGRTSRIEGNIHPQSAATSGPFPFDGPPARLSRPPGTASPASANSVLMPPPEYKPGLESPKNFAPYQGASVGSPGTSSSSSSAQHSDAYLRHQHQRGHGHGSPQMGRGNMGAGQAGFSHGIFPPFLSPRTSQSLAAGSAHHFERQPGLRRLSNAGQGANGRFTNIAQHSNEGGSFVDHLMSRPTPITPSSSGTSGGSFIASNMQSQPQQQFPQAQQSAVSQGQTLNSNNLFQMVNPFENTFAANFRLPDLTTSLADSFLPNGTGASGFENDISLWEGMDLNNFPLISGDGSATMLDAIGRLNPMGQTPASLDSGHHHGPASQAGSGPHDDSPPGSSAGDMHQALSDGVLIPTLALFYERLGGIMPVFSRAWLYGRLDADHHRTDPQFGSMLLSMSALVAIQAQDTTDRASARNRRKKAVALLEQSSQMRGGLMFGKEPSLETTCTSFFFFASLFALNEHNAAWFRLREAVTLGHLAKLHEPSSYEGLPRDEQERRLRTYWLLAITERAYAIQYNHPITLTGNPRKRTAILRQQLGLKELADFPDLQLSIFDAVDETFVDCFLGKCLGKNCKTFTREKALELYAAFTRVGEERGSSTRGDDERVNGEGSSTSNGGGNTRDSSVAAGDNDPSFGRSAVQKADFEITRLWLQNRAWLIALSHSLLTIQDREEPLRVDHALHLARRTLDICNGLPLPAMEAHGIGFVLKLYDIASTLAILCKDEGVAQAIEDYSLPAQQGSPHSVVSPSATSGGRLATRLRTEILELLEAFAAFMREFLGGKHEFKEKLEGHINEFHASNPWTMLNYRTTTPDTRWNT</sequence>
<accession>A0A0P1B9L1</accession>
<dbReference type="InterPro" id="IPR001138">
    <property type="entry name" value="Zn2Cys6_DnaBD"/>
</dbReference>
<dbReference type="STRING" id="401625.A0A0P1B9L1"/>
<feature type="compositionally biased region" description="Low complexity" evidence="2">
    <location>
        <begin position="317"/>
        <end position="328"/>
    </location>
</feature>
<dbReference type="GO" id="GO:0008270">
    <property type="term" value="F:zinc ion binding"/>
    <property type="evidence" value="ECO:0007669"/>
    <property type="project" value="InterPro"/>
</dbReference>
<dbReference type="Pfam" id="PF00172">
    <property type="entry name" value="Zn_clus"/>
    <property type="match status" value="1"/>
</dbReference>
<name>A0A0P1B9L1_9BASI</name>
<feature type="compositionally biased region" description="Low complexity" evidence="2">
    <location>
        <begin position="204"/>
        <end position="223"/>
    </location>
</feature>
<dbReference type="AlphaFoldDB" id="A0A0P1B9L1"/>
<evidence type="ECO:0000313" key="4">
    <source>
        <dbReference type="EMBL" id="CEH11803.1"/>
    </source>
</evidence>
<evidence type="ECO:0000256" key="1">
    <source>
        <dbReference type="ARBA" id="ARBA00023242"/>
    </source>
</evidence>
<dbReference type="Gene3D" id="4.10.240.10">
    <property type="entry name" value="Zn(2)-C6 fungal-type DNA-binding domain"/>
    <property type="match status" value="1"/>
</dbReference>
<dbReference type="EMBL" id="CCYA01000065">
    <property type="protein sequence ID" value="CEH11803.1"/>
    <property type="molecule type" value="Genomic_DNA"/>
</dbReference>
<dbReference type="OrthoDB" id="271595at2759"/>
<keyword evidence="1" id="KW-0539">Nucleus</keyword>
<dbReference type="CDD" id="cd00067">
    <property type="entry name" value="GAL4"/>
    <property type="match status" value="1"/>
</dbReference>
<feature type="region of interest" description="Disordered" evidence="2">
    <location>
        <begin position="60"/>
        <end position="357"/>
    </location>
</feature>
<dbReference type="CDD" id="cd12148">
    <property type="entry name" value="fungal_TF_MHR"/>
    <property type="match status" value="1"/>
</dbReference>
<dbReference type="InterPro" id="IPR036864">
    <property type="entry name" value="Zn2-C6_fun-type_DNA-bd_sf"/>
</dbReference>
<dbReference type="SMART" id="SM00066">
    <property type="entry name" value="GAL4"/>
    <property type="match status" value="1"/>
</dbReference>
<dbReference type="Proteomes" id="UP000054845">
    <property type="component" value="Unassembled WGS sequence"/>
</dbReference>
<evidence type="ECO:0000313" key="5">
    <source>
        <dbReference type="Proteomes" id="UP000054845"/>
    </source>
</evidence>
<evidence type="ECO:0000259" key="3">
    <source>
        <dbReference type="PROSITE" id="PS50048"/>
    </source>
</evidence>
<proteinExistence type="predicted"/>
<reference evidence="4 5" key="1">
    <citation type="submission" date="2014-09" db="EMBL/GenBank/DDBJ databases">
        <authorList>
            <person name="Magalhaes I.L.F."/>
            <person name="Oliveira U."/>
            <person name="Santos F.R."/>
            <person name="Vidigal T.H.D.A."/>
            <person name="Brescovit A.D."/>
            <person name="Santos A.J."/>
        </authorList>
    </citation>
    <scope>NUCLEOTIDE SEQUENCE [LARGE SCALE GENOMIC DNA]</scope>
</reference>
<organism evidence="4 5">
    <name type="scientific">Ceraceosorus bombacis</name>
    <dbReference type="NCBI Taxonomy" id="401625"/>
    <lineage>
        <taxon>Eukaryota</taxon>
        <taxon>Fungi</taxon>
        <taxon>Dikarya</taxon>
        <taxon>Basidiomycota</taxon>
        <taxon>Ustilaginomycotina</taxon>
        <taxon>Exobasidiomycetes</taxon>
        <taxon>Ceraceosorales</taxon>
        <taxon>Ceraceosoraceae</taxon>
        <taxon>Ceraceosorus</taxon>
    </lineage>
</organism>
<evidence type="ECO:0000256" key="2">
    <source>
        <dbReference type="SAM" id="MobiDB-lite"/>
    </source>
</evidence>
<dbReference type="PANTHER" id="PTHR31668">
    <property type="entry name" value="GLUCOSE TRANSPORT TRANSCRIPTION REGULATOR RGT1-RELATED-RELATED"/>
    <property type="match status" value="1"/>
</dbReference>
<dbReference type="InterPro" id="IPR050797">
    <property type="entry name" value="Carb_Metab_Trans_Reg"/>
</dbReference>
<feature type="compositionally biased region" description="Low complexity" evidence="2">
    <location>
        <begin position="340"/>
        <end position="357"/>
    </location>
</feature>
<feature type="domain" description="Zn(2)-C6 fungal-type" evidence="3">
    <location>
        <begin position="28"/>
        <end position="57"/>
    </location>
</feature>